<evidence type="ECO:0000259" key="2">
    <source>
        <dbReference type="Pfam" id="PF12904"/>
    </source>
</evidence>
<evidence type="ECO:0000259" key="3">
    <source>
        <dbReference type="Pfam" id="PF16586"/>
    </source>
</evidence>
<keyword evidence="1" id="KW-0732">Signal</keyword>
<name>A0A6C2U519_PONDE</name>
<proteinExistence type="predicted"/>
<feature type="chain" id="PRO_5025447893" description="DUF5060 domain-containing protein" evidence="1">
    <location>
        <begin position="22"/>
        <end position="604"/>
    </location>
</feature>
<dbReference type="Gene3D" id="2.60.40.10">
    <property type="entry name" value="Immunoglobulins"/>
    <property type="match status" value="1"/>
</dbReference>
<dbReference type="Pfam" id="PF16586">
    <property type="entry name" value="DUF5060"/>
    <property type="match status" value="1"/>
</dbReference>
<dbReference type="AlphaFoldDB" id="A0A6C2U519"/>
<keyword evidence="5" id="KW-1185">Reference proteome</keyword>
<dbReference type="RefSeq" id="WP_136079970.1">
    <property type="nucleotide sequence ID" value="NZ_CAAHFG010000001.1"/>
</dbReference>
<feature type="domain" description="Putative collagen-binding" evidence="2">
    <location>
        <begin position="520"/>
        <end position="600"/>
    </location>
</feature>
<organism evidence="4 5">
    <name type="scientific">Pontiella desulfatans</name>
    <dbReference type="NCBI Taxonomy" id="2750659"/>
    <lineage>
        <taxon>Bacteria</taxon>
        <taxon>Pseudomonadati</taxon>
        <taxon>Kiritimatiellota</taxon>
        <taxon>Kiritimatiellia</taxon>
        <taxon>Kiritimatiellales</taxon>
        <taxon>Pontiellaceae</taxon>
        <taxon>Pontiella</taxon>
    </lineage>
</organism>
<evidence type="ECO:0000313" key="4">
    <source>
        <dbReference type="EMBL" id="VGO14496.1"/>
    </source>
</evidence>
<sequence length="604" mass="67354">MRKQGVVLFAGLLLAVSGVLAGTECSGELKKWHKVTLTFDGPEVSESDDYNPFMNYRLNVTFSHTASGKEYVVPGYFAADGNAGNTSAAKGNQWRAHFAPDETGEWSYAVDFRRGKWTAVSTKPKTGESGQFMDGERGSFSIAASDKRYPDFRARGRLQYVGGHYLKLAESGEYFLKIGPDAPENFLSYAEFDGTFHHDGHKDELVKTWEAHLKDFKAGDPGWKEGKGKAIIGALNYLASEGLNSVSFLTMNIGGDDQNVFPYVDYNTWDRFDCSKLDQWETVFAHAQQLGLFLHFKMMEWENQGLLDNGAVGALTKLYYRELIARFGHHLALNWNVCEESGEWGKPDSIRTPPQETPERLACAQRLFEQDPYGHHRVIHNGKWFDDLLGPDSQYTGPSLQTGKPDFSQVHGSVLGLREASAKAGKPWAVSCDEPGDASYSLAPDEKDPDGVNHFNARKNALWGTFMAGGWGVEWYFGYKWPHSDLSCQDYRSRDRFWDCCRHLLEFFKASGVPYWEMAPDDQLVSKGYCLAKPGEAYMAYVPEGGTVEVELANGNYTVKWFDPRNGGVLQDGSTAVVKGGRSVNIGSAPAEPAKDWVALIRKK</sequence>
<dbReference type="InterPro" id="IPR032260">
    <property type="entry name" value="DUF5060"/>
</dbReference>
<dbReference type="Proteomes" id="UP000366872">
    <property type="component" value="Unassembled WGS sequence"/>
</dbReference>
<gene>
    <name evidence="4" type="ORF">PDESU_03058</name>
</gene>
<evidence type="ECO:0000313" key="5">
    <source>
        <dbReference type="Proteomes" id="UP000366872"/>
    </source>
</evidence>
<dbReference type="Pfam" id="PF12904">
    <property type="entry name" value="Collagen_bind_2"/>
    <property type="match status" value="1"/>
</dbReference>
<dbReference type="InterPro" id="IPR013783">
    <property type="entry name" value="Ig-like_fold"/>
</dbReference>
<dbReference type="InterPro" id="IPR024749">
    <property type="entry name" value="Collagen-bd_put"/>
</dbReference>
<feature type="signal peptide" evidence="1">
    <location>
        <begin position="1"/>
        <end position="21"/>
    </location>
</feature>
<evidence type="ECO:0008006" key="6">
    <source>
        <dbReference type="Google" id="ProtNLM"/>
    </source>
</evidence>
<accession>A0A6C2U519</accession>
<dbReference type="EMBL" id="CAAHFG010000001">
    <property type="protein sequence ID" value="VGO14496.1"/>
    <property type="molecule type" value="Genomic_DNA"/>
</dbReference>
<dbReference type="Gene3D" id="3.20.20.80">
    <property type="entry name" value="Glycosidases"/>
    <property type="match status" value="1"/>
</dbReference>
<protein>
    <recommendedName>
        <fullName evidence="6">DUF5060 domain-containing protein</fullName>
    </recommendedName>
</protein>
<reference evidence="4 5" key="1">
    <citation type="submission" date="2019-04" db="EMBL/GenBank/DDBJ databases">
        <authorList>
            <person name="Van Vliet M D."/>
        </authorList>
    </citation>
    <scope>NUCLEOTIDE SEQUENCE [LARGE SCALE GENOMIC DNA]</scope>
    <source>
        <strain evidence="4 5">F1</strain>
    </source>
</reference>
<evidence type="ECO:0000256" key="1">
    <source>
        <dbReference type="SAM" id="SignalP"/>
    </source>
</evidence>
<feature type="domain" description="DUF5060" evidence="3">
    <location>
        <begin position="29"/>
        <end position="112"/>
    </location>
</feature>